<evidence type="ECO:0000313" key="2">
    <source>
        <dbReference type="Proteomes" id="UP000654075"/>
    </source>
</evidence>
<name>A0A813H5D1_POLGL</name>
<gene>
    <name evidence="1" type="ORF">PGLA1383_LOCUS49032</name>
</gene>
<comment type="caution">
    <text evidence="1">The sequence shown here is derived from an EMBL/GenBank/DDBJ whole genome shotgun (WGS) entry which is preliminary data.</text>
</comment>
<protein>
    <submittedName>
        <fullName evidence="1">Uncharacterized protein</fullName>
    </submittedName>
</protein>
<proteinExistence type="predicted"/>
<dbReference type="Proteomes" id="UP000654075">
    <property type="component" value="Unassembled WGS sequence"/>
</dbReference>
<accession>A0A813H5D1</accession>
<sequence length="101" mass="10815">MLCVGLAVTWRSRVSLLHHGQLPLLCGYVDGALCTSSTSIAVDSLIRHLSIYESLADAAQCANCKSAGPCWQAVDLATLHSLELDKQLLESEADADCQNPM</sequence>
<reference evidence="1" key="1">
    <citation type="submission" date="2021-02" db="EMBL/GenBank/DDBJ databases">
        <authorList>
            <person name="Dougan E. K."/>
            <person name="Rhodes N."/>
            <person name="Thang M."/>
            <person name="Chan C."/>
        </authorList>
    </citation>
    <scope>NUCLEOTIDE SEQUENCE</scope>
</reference>
<keyword evidence="2" id="KW-1185">Reference proteome</keyword>
<evidence type="ECO:0000313" key="1">
    <source>
        <dbReference type="EMBL" id="CAE8633117.1"/>
    </source>
</evidence>
<dbReference type="AlphaFoldDB" id="A0A813H5D1"/>
<dbReference type="EMBL" id="CAJNNV010030636">
    <property type="protein sequence ID" value="CAE8633117.1"/>
    <property type="molecule type" value="Genomic_DNA"/>
</dbReference>
<organism evidence="1 2">
    <name type="scientific">Polarella glacialis</name>
    <name type="common">Dinoflagellate</name>
    <dbReference type="NCBI Taxonomy" id="89957"/>
    <lineage>
        <taxon>Eukaryota</taxon>
        <taxon>Sar</taxon>
        <taxon>Alveolata</taxon>
        <taxon>Dinophyceae</taxon>
        <taxon>Suessiales</taxon>
        <taxon>Suessiaceae</taxon>
        <taxon>Polarella</taxon>
    </lineage>
</organism>